<dbReference type="InterPro" id="IPR000843">
    <property type="entry name" value="HTH_LacI"/>
</dbReference>
<evidence type="ECO:0000313" key="6">
    <source>
        <dbReference type="Proteomes" id="UP000738431"/>
    </source>
</evidence>
<dbReference type="Proteomes" id="UP000738431">
    <property type="component" value="Chromosome"/>
</dbReference>
<gene>
    <name evidence="5" type="ORF">K1X11_016405</name>
</gene>
<dbReference type="Pfam" id="PF00356">
    <property type="entry name" value="LacI"/>
    <property type="match status" value="1"/>
</dbReference>
<dbReference type="InterPro" id="IPR028082">
    <property type="entry name" value="Peripla_BP_I"/>
</dbReference>
<evidence type="ECO:0000259" key="4">
    <source>
        <dbReference type="PROSITE" id="PS50932"/>
    </source>
</evidence>
<dbReference type="SUPFAM" id="SSF53822">
    <property type="entry name" value="Periplasmic binding protein-like I"/>
    <property type="match status" value="1"/>
</dbReference>
<dbReference type="Pfam" id="PF13377">
    <property type="entry name" value="Peripla_BP_3"/>
    <property type="match status" value="1"/>
</dbReference>
<proteinExistence type="predicted"/>
<dbReference type="PANTHER" id="PTHR30146:SF109">
    <property type="entry name" value="HTH-TYPE TRANSCRIPTIONAL REGULATOR GALS"/>
    <property type="match status" value="1"/>
</dbReference>
<dbReference type="PROSITE" id="PS50932">
    <property type="entry name" value="HTH_LACI_2"/>
    <property type="match status" value="1"/>
</dbReference>
<dbReference type="Gene3D" id="1.10.260.40">
    <property type="entry name" value="lambda repressor-like DNA-binding domains"/>
    <property type="match status" value="1"/>
</dbReference>
<evidence type="ECO:0000256" key="1">
    <source>
        <dbReference type="ARBA" id="ARBA00023015"/>
    </source>
</evidence>
<dbReference type="SMART" id="SM00354">
    <property type="entry name" value="HTH_LACI"/>
    <property type="match status" value="1"/>
</dbReference>
<dbReference type="SUPFAM" id="SSF47413">
    <property type="entry name" value="lambda repressor-like DNA-binding domains"/>
    <property type="match status" value="1"/>
</dbReference>
<keyword evidence="1" id="KW-0805">Transcription regulation</keyword>
<dbReference type="GO" id="GO:0003677">
    <property type="term" value="F:DNA binding"/>
    <property type="evidence" value="ECO:0007669"/>
    <property type="project" value="UniProtKB-KW"/>
</dbReference>
<reference evidence="5 6" key="1">
    <citation type="submission" date="2021-08" db="EMBL/GenBank/DDBJ databases">
        <authorList>
            <person name="Zhang D."/>
            <person name="Zhang A."/>
            <person name="Wang L."/>
        </authorList>
    </citation>
    <scope>NUCLEOTIDE SEQUENCE [LARGE SCALE GENOMIC DNA]</scope>
    <source>
        <strain evidence="5 6">WL0086</strain>
    </source>
</reference>
<dbReference type="PANTHER" id="PTHR30146">
    <property type="entry name" value="LACI-RELATED TRANSCRIPTIONAL REPRESSOR"/>
    <property type="match status" value="1"/>
</dbReference>
<evidence type="ECO:0000256" key="2">
    <source>
        <dbReference type="ARBA" id="ARBA00023125"/>
    </source>
</evidence>
<evidence type="ECO:0000313" key="5">
    <source>
        <dbReference type="EMBL" id="WRQ86399.1"/>
    </source>
</evidence>
<name>A0ABZ1C3Z1_9BACT</name>
<dbReference type="InterPro" id="IPR010982">
    <property type="entry name" value="Lambda_DNA-bd_dom_sf"/>
</dbReference>
<accession>A0ABZ1C3Z1</accession>
<dbReference type="RefSeq" id="WP_221031322.1">
    <property type="nucleotide sequence ID" value="NZ_CP139781.1"/>
</dbReference>
<evidence type="ECO:0000256" key="3">
    <source>
        <dbReference type="ARBA" id="ARBA00023163"/>
    </source>
</evidence>
<reference evidence="5 6" key="2">
    <citation type="submission" date="2023-12" db="EMBL/GenBank/DDBJ databases">
        <title>Description of an unclassified Opitutus bacterium of Verrucomicrobiota.</title>
        <authorList>
            <person name="Zhang D.-F."/>
        </authorList>
    </citation>
    <scope>NUCLEOTIDE SEQUENCE [LARGE SCALE GENOMIC DNA]</scope>
    <source>
        <strain evidence="5 6">WL0086</strain>
    </source>
</reference>
<organism evidence="5 6">
    <name type="scientific">Actomonas aquatica</name>
    <dbReference type="NCBI Taxonomy" id="2866162"/>
    <lineage>
        <taxon>Bacteria</taxon>
        <taxon>Pseudomonadati</taxon>
        <taxon>Verrucomicrobiota</taxon>
        <taxon>Opitutia</taxon>
        <taxon>Opitutales</taxon>
        <taxon>Opitutaceae</taxon>
        <taxon>Actomonas</taxon>
    </lineage>
</organism>
<sequence length="353" mass="39035">MPPSTLLAPPSAASPKLETIAQAAGVSISTVSRALQKNPQIARATQTRIRDIATRLGYVPNPYVSTLMAHVRQHRPLPYQANLGWIDRLPANTWRHNPVQSQFFEGAVHRAGTLGYQIERVSCLEADMTPRRLRNIMRARGINGVLCSADTPESRQTVLPFDVNSFAVVTVGCRFTKPDLHYSTNDQFYTARMAHQHLQQLGYRRVGFVTTRGLEDIVEYRFTGGFQSAAPSLGPEQAVPVFYTDGQPGDPAFADWLRTYRPDAVLTTFMVDLLDQITATGLRVPEDLGFAVLDWDARTPHIAGVRQDHRRTGAAAVDVLVAQLQSNEYGVPEHARGVMIEGAWQDGPTAPPR</sequence>
<keyword evidence="6" id="KW-1185">Reference proteome</keyword>
<dbReference type="InterPro" id="IPR046335">
    <property type="entry name" value="LacI/GalR-like_sensor"/>
</dbReference>
<dbReference type="EMBL" id="CP139781">
    <property type="protein sequence ID" value="WRQ86399.1"/>
    <property type="molecule type" value="Genomic_DNA"/>
</dbReference>
<dbReference type="Gene3D" id="3.40.50.2300">
    <property type="match status" value="2"/>
</dbReference>
<dbReference type="CDD" id="cd01392">
    <property type="entry name" value="HTH_LacI"/>
    <property type="match status" value="1"/>
</dbReference>
<keyword evidence="3" id="KW-0804">Transcription</keyword>
<protein>
    <submittedName>
        <fullName evidence="5">LacI family DNA-binding transcriptional regulator</fullName>
    </submittedName>
</protein>
<feature type="domain" description="HTH lacI-type" evidence="4">
    <location>
        <begin position="15"/>
        <end position="69"/>
    </location>
</feature>
<keyword evidence="2 5" id="KW-0238">DNA-binding</keyword>